<evidence type="ECO:0000256" key="1">
    <source>
        <dbReference type="ARBA" id="ARBA00001966"/>
    </source>
</evidence>
<dbReference type="GO" id="GO:0046872">
    <property type="term" value="F:metal ion binding"/>
    <property type="evidence" value="ECO:0007669"/>
    <property type="project" value="UniProtKB-KW"/>
</dbReference>
<evidence type="ECO:0000259" key="6">
    <source>
        <dbReference type="PROSITE" id="PS51918"/>
    </source>
</evidence>
<dbReference type="OrthoDB" id="9808022at2"/>
<reference evidence="7 8" key="1">
    <citation type="submission" date="2015-05" db="EMBL/GenBank/DDBJ databases">
        <title>Genome sequencing and analysis of members of genus Stenotrophomonas.</title>
        <authorList>
            <person name="Patil P.P."/>
            <person name="Midha S."/>
            <person name="Patil P.B."/>
        </authorList>
    </citation>
    <scope>NUCLEOTIDE SEQUENCE [LARGE SCALE GENOMIC DNA]</scope>
    <source>
        <strain evidence="7 8">DSM 18941</strain>
    </source>
</reference>
<name>A0A0R0CI86_9GAMM</name>
<protein>
    <submittedName>
        <fullName evidence="7">Coproporphyrinogen III oxidase</fullName>
    </submittedName>
</protein>
<dbReference type="SUPFAM" id="SSF102114">
    <property type="entry name" value="Radical SAM enzymes"/>
    <property type="match status" value="1"/>
</dbReference>
<evidence type="ECO:0000313" key="7">
    <source>
        <dbReference type="EMBL" id="KRG69285.1"/>
    </source>
</evidence>
<dbReference type="EMBL" id="LDJJ01000019">
    <property type="protein sequence ID" value="KRG69285.1"/>
    <property type="molecule type" value="Genomic_DNA"/>
</dbReference>
<dbReference type="Gene3D" id="3.20.20.70">
    <property type="entry name" value="Aldolase class I"/>
    <property type="match status" value="1"/>
</dbReference>
<evidence type="ECO:0000256" key="3">
    <source>
        <dbReference type="ARBA" id="ARBA00022723"/>
    </source>
</evidence>
<dbReference type="PROSITE" id="PS51918">
    <property type="entry name" value="RADICAL_SAM"/>
    <property type="match status" value="1"/>
</dbReference>
<dbReference type="SFLD" id="SFLDG01082">
    <property type="entry name" value="B12-binding_domain_containing"/>
    <property type="match status" value="1"/>
</dbReference>
<dbReference type="PATRIC" id="fig|405446.3.peg.698"/>
<dbReference type="GO" id="GO:0003824">
    <property type="term" value="F:catalytic activity"/>
    <property type="evidence" value="ECO:0007669"/>
    <property type="project" value="InterPro"/>
</dbReference>
<dbReference type="InterPro" id="IPR006638">
    <property type="entry name" value="Elp3/MiaA/NifB-like_rSAM"/>
</dbReference>
<dbReference type="Pfam" id="PF04055">
    <property type="entry name" value="Radical_SAM"/>
    <property type="match status" value="1"/>
</dbReference>
<evidence type="ECO:0000256" key="2">
    <source>
        <dbReference type="ARBA" id="ARBA00022691"/>
    </source>
</evidence>
<keyword evidence="8" id="KW-1185">Reference proteome</keyword>
<evidence type="ECO:0000313" key="8">
    <source>
        <dbReference type="Proteomes" id="UP000051863"/>
    </source>
</evidence>
<dbReference type="CDD" id="cd01335">
    <property type="entry name" value="Radical_SAM"/>
    <property type="match status" value="1"/>
</dbReference>
<dbReference type="SFLD" id="SFLDS00029">
    <property type="entry name" value="Radical_SAM"/>
    <property type="match status" value="1"/>
</dbReference>
<dbReference type="PANTHER" id="PTHR13932">
    <property type="entry name" value="COPROPORPHYRINIGEN III OXIDASE"/>
    <property type="match status" value="1"/>
</dbReference>
<dbReference type="AlphaFoldDB" id="A0A0R0CI86"/>
<feature type="domain" description="Radical SAM core" evidence="6">
    <location>
        <begin position="43"/>
        <end position="284"/>
    </location>
</feature>
<keyword evidence="4" id="KW-0408">Iron</keyword>
<dbReference type="InterPro" id="IPR013785">
    <property type="entry name" value="Aldolase_TIM"/>
</dbReference>
<proteinExistence type="predicted"/>
<dbReference type="GO" id="GO:0006779">
    <property type="term" value="P:porphyrin-containing compound biosynthetic process"/>
    <property type="evidence" value="ECO:0007669"/>
    <property type="project" value="TreeGrafter"/>
</dbReference>
<dbReference type="GO" id="GO:0005737">
    <property type="term" value="C:cytoplasm"/>
    <property type="evidence" value="ECO:0007669"/>
    <property type="project" value="TreeGrafter"/>
</dbReference>
<organism evidence="7 8">
    <name type="scientific">Stenotrophomonas terrae</name>
    <dbReference type="NCBI Taxonomy" id="405446"/>
    <lineage>
        <taxon>Bacteria</taxon>
        <taxon>Pseudomonadati</taxon>
        <taxon>Pseudomonadota</taxon>
        <taxon>Gammaproteobacteria</taxon>
        <taxon>Lysobacterales</taxon>
        <taxon>Lysobacteraceae</taxon>
        <taxon>Stenotrophomonas</taxon>
    </lineage>
</organism>
<accession>A0A0R0CI86</accession>
<dbReference type="Proteomes" id="UP000051863">
    <property type="component" value="Unassembled WGS sequence"/>
</dbReference>
<comment type="cofactor">
    <cofactor evidence="1">
        <name>[4Fe-4S] cluster</name>
        <dbReference type="ChEBI" id="CHEBI:49883"/>
    </cofactor>
</comment>
<dbReference type="RefSeq" id="WP_057627643.1">
    <property type="nucleotide sequence ID" value="NZ_LDJJ01000019.1"/>
</dbReference>
<dbReference type="InterPro" id="IPR034505">
    <property type="entry name" value="Coproporphyrinogen-III_oxidase"/>
</dbReference>
<evidence type="ECO:0000256" key="4">
    <source>
        <dbReference type="ARBA" id="ARBA00023004"/>
    </source>
</evidence>
<keyword evidence="5" id="KW-0411">Iron-sulfur</keyword>
<sequence>MTAHRLSELLQLEPYQAYSYSYPHKSAYRPITQPPPLADAWASEPRDALFLYLHVPFCSYRCGFCNLFAMARPAPAQVEAYLAQMEKQLRVTADALGEHRFVRFALGGGTPTYLDAPQLQRLFDFVQRHANIDLHSIPAGIEVSPETVDAAKMKICRDAGIDRVSMGIQSFSDAEVRSLVRPQQRAVVEEAITQIRAAGIPTLNLDLIYGIAGQTVASFLSSIDSALAFQPEELYLYPLYVRPHTGLDRIGAKEGGKRSFVIHPESVDNRLALYEAGRERLLAAGYVQVSMRMFRAANAPDSGGPAYCCQSDGMVGIGCGARSYTSGLHYSSEYGVSRRSVADILAHYLERDEASFASIDYGVRLDEDERRRRFVIQSLLAQPGLDLAQYRERFGTECFDDLPQLDQLFEQGLATREDALVALNDTGLARADTIGPWLISAGVAERMRDYQLD</sequence>
<dbReference type="NCBIfam" id="NF006067">
    <property type="entry name" value="PRK08208.1"/>
    <property type="match status" value="1"/>
</dbReference>
<dbReference type="InterPro" id="IPR058240">
    <property type="entry name" value="rSAM_sf"/>
</dbReference>
<keyword evidence="3" id="KW-0479">Metal-binding</keyword>
<gene>
    <name evidence="7" type="ORF">ABB27_06815</name>
</gene>
<keyword evidence="2" id="KW-0949">S-adenosyl-L-methionine</keyword>
<dbReference type="PANTHER" id="PTHR13932:SF5">
    <property type="entry name" value="RADICAL S-ADENOSYL METHIONINE DOMAIN-CONTAINING PROTEIN 1, MITOCHONDRIAL"/>
    <property type="match status" value="1"/>
</dbReference>
<evidence type="ECO:0000256" key="5">
    <source>
        <dbReference type="ARBA" id="ARBA00023014"/>
    </source>
</evidence>
<dbReference type="SFLD" id="SFLDG01065">
    <property type="entry name" value="anaerobic_coproporphyrinogen-I"/>
    <property type="match status" value="1"/>
</dbReference>
<dbReference type="InterPro" id="IPR007197">
    <property type="entry name" value="rSAM"/>
</dbReference>
<dbReference type="GO" id="GO:0051539">
    <property type="term" value="F:4 iron, 4 sulfur cluster binding"/>
    <property type="evidence" value="ECO:0007669"/>
    <property type="project" value="TreeGrafter"/>
</dbReference>
<dbReference type="SMART" id="SM00729">
    <property type="entry name" value="Elp3"/>
    <property type="match status" value="1"/>
</dbReference>
<comment type="caution">
    <text evidence="7">The sequence shown here is derived from an EMBL/GenBank/DDBJ whole genome shotgun (WGS) entry which is preliminary data.</text>
</comment>